<dbReference type="InterPro" id="IPR029058">
    <property type="entry name" value="AB_hydrolase_fold"/>
</dbReference>
<evidence type="ECO:0000313" key="5">
    <source>
        <dbReference type="Proteomes" id="UP000191901"/>
    </source>
</evidence>
<sequence length="810" mass="91293">MKAAIHSLVGVVLSVTSLIPMTALAQETWQEPPDPIATMLDTPWYPGVQISPNHDWLLRLDRPLLPRLAELARPRLRLAGLQLNPVTRGPAMPYAFQGLEIQNIATGERQSIALPAHDGLRNLRWSPEGNYLAFSLDQPTGIELWVVDLARGKAWPLTPPLLNNTYGSPCRWISETAGLLCKLVPPDQGEPPVPTPVPRGPRVEQNLGREAPARTYTNLLDTPDDEALFEYYLTSVLARVTLKGDRISLSDTQMIQSAVPSPDGEWILLTTIQRPFSYQVPARLFPKRLTVLDSSGRERYHVADLPLADDIPVSFDSVRRGRRIVHWRSDQPASLYWVEALDGGDASQESVSRDAVWQLPAPFTDEPQRLWTTDLRYRRILWGHGTLALAVETWYDSRRIRVWRLNPAQPQAEPVLLDDRDYQDRYNDPGQPMLTPGPYHRRVLMLAPDGESLYLRGRGASPEGVYPFLDRWHLPSQEKTRLWQAADPYYETVVSLLNPEGTQIITRRESPRETPNYWRRDLATGETTALTAFTDPRPWYRDVDPEVIRYRRADGVMLSATLYLPPGHDPLRDGPLPTVLWAYPQEYKSREAAAQVTTAENAFRRPYAYTPLFLLTQGYAVVMGPTMPIIGEGETEPNDTYVQQLTQSAAAVVEYLVDQGVSRRDQLAIAGHSYGAFTVANLLAHTDLFRAGIANSGAYNRTLTPFGFQGEQRTFWQAPDAYMTMSPFTHAAQITEPLLLIHGAEDENVGTYPIQSERLYGAMKGLGGTVRWVELPLEGHSYESREAIGHVLWEMTRWLDRHVKGEGNTP</sequence>
<dbReference type="EC" id="3.4.14.-" evidence="4"/>
<feature type="signal peptide" evidence="2">
    <location>
        <begin position="1"/>
        <end position="25"/>
    </location>
</feature>
<keyword evidence="4" id="KW-0645">Protease</keyword>
<dbReference type="PANTHER" id="PTHR42776:SF28">
    <property type="entry name" value="GLUTAMYL ENDOPEPTIDASE, CHLOROPLASTIC-RELATED"/>
    <property type="match status" value="1"/>
</dbReference>
<keyword evidence="1 4" id="KW-0378">Hydrolase</keyword>
<name>A0A1Z3HUA6_9CYAN</name>
<dbReference type="GO" id="GO:0004177">
    <property type="term" value="F:aminopeptidase activity"/>
    <property type="evidence" value="ECO:0007669"/>
    <property type="project" value="UniProtKB-KW"/>
</dbReference>
<dbReference type="EMBL" id="CP021983">
    <property type="protein sequence ID" value="ASC73855.1"/>
    <property type="molecule type" value="Genomic_DNA"/>
</dbReference>
<evidence type="ECO:0000313" key="4">
    <source>
        <dbReference type="EMBL" id="ASC73855.1"/>
    </source>
</evidence>
<dbReference type="STRING" id="1641165.XM38_01780"/>
<dbReference type="GO" id="GO:0004252">
    <property type="term" value="F:serine-type endopeptidase activity"/>
    <property type="evidence" value="ECO:0007669"/>
    <property type="project" value="TreeGrafter"/>
</dbReference>
<keyword evidence="5" id="KW-1185">Reference proteome</keyword>
<proteinExistence type="predicted"/>
<gene>
    <name evidence="4" type="primary">dapb3</name>
    <name evidence="4" type="ORF">XM38_048290</name>
</gene>
<evidence type="ECO:0000259" key="3">
    <source>
        <dbReference type="Pfam" id="PF00326"/>
    </source>
</evidence>
<accession>A0A1Z3HUA6</accession>
<dbReference type="InterPro" id="IPR001375">
    <property type="entry name" value="Peptidase_S9_cat"/>
</dbReference>
<organism evidence="4 5">
    <name type="scientific">Halomicronema hongdechloris C2206</name>
    <dbReference type="NCBI Taxonomy" id="1641165"/>
    <lineage>
        <taxon>Bacteria</taxon>
        <taxon>Bacillati</taxon>
        <taxon>Cyanobacteriota</taxon>
        <taxon>Cyanophyceae</taxon>
        <taxon>Nodosilineales</taxon>
        <taxon>Nodosilineaceae</taxon>
        <taxon>Halomicronema</taxon>
    </lineage>
</organism>
<evidence type="ECO:0000256" key="2">
    <source>
        <dbReference type="SAM" id="SignalP"/>
    </source>
</evidence>
<feature type="chain" id="PRO_5012396379" evidence="2">
    <location>
        <begin position="26"/>
        <end position="810"/>
    </location>
</feature>
<dbReference type="SUPFAM" id="SSF82171">
    <property type="entry name" value="DPP6 N-terminal domain-like"/>
    <property type="match status" value="1"/>
</dbReference>
<dbReference type="SUPFAM" id="SSF53474">
    <property type="entry name" value="alpha/beta-Hydrolases"/>
    <property type="match status" value="1"/>
</dbReference>
<evidence type="ECO:0000256" key="1">
    <source>
        <dbReference type="ARBA" id="ARBA00022801"/>
    </source>
</evidence>
<keyword evidence="2" id="KW-0732">Signal</keyword>
<dbReference type="Proteomes" id="UP000191901">
    <property type="component" value="Chromosome"/>
</dbReference>
<dbReference type="AlphaFoldDB" id="A0A1Z3HUA6"/>
<dbReference type="PANTHER" id="PTHR42776">
    <property type="entry name" value="SERINE PEPTIDASE S9 FAMILY MEMBER"/>
    <property type="match status" value="1"/>
</dbReference>
<dbReference type="GO" id="GO:0006508">
    <property type="term" value="P:proteolysis"/>
    <property type="evidence" value="ECO:0007669"/>
    <property type="project" value="InterPro"/>
</dbReference>
<feature type="domain" description="Peptidase S9 prolyl oligopeptidase catalytic" evidence="3">
    <location>
        <begin position="650"/>
        <end position="805"/>
    </location>
</feature>
<dbReference type="KEGG" id="hhg:XM38_048290"/>
<dbReference type="Gene3D" id="2.120.10.30">
    <property type="entry name" value="TolB, C-terminal domain"/>
    <property type="match status" value="1"/>
</dbReference>
<protein>
    <submittedName>
        <fullName evidence="4">Dipeptidyl aminopeptidase BIII</fullName>
        <ecNumber evidence="4">3.4.14.-</ecNumber>
    </submittedName>
</protein>
<dbReference type="Gene3D" id="3.40.50.1820">
    <property type="entry name" value="alpha/beta hydrolase"/>
    <property type="match status" value="1"/>
</dbReference>
<keyword evidence="4" id="KW-0031">Aminopeptidase</keyword>
<dbReference type="InterPro" id="IPR011042">
    <property type="entry name" value="6-blade_b-propeller_TolB-like"/>
</dbReference>
<reference evidence="4 5" key="1">
    <citation type="journal article" date="2016" name="Biochim. Biophys. Acta">
        <title>Characterization of red-shifted phycobilisomes isolated from the chlorophyll f-containing cyanobacterium Halomicronema hongdechloris.</title>
        <authorList>
            <person name="Li Y."/>
            <person name="Lin Y."/>
            <person name="Garvey C.J."/>
            <person name="Birch D."/>
            <person name="Corkery R.W."/>
            <person name="Loughlin P.C."/>
            <person name="Scheer H."/>
            <person name="Willows R.D."/>
            <person name="Chen M."/>
        </authorList>
    </citation>
    <scope>NUCLEOTIDE SEQUENCE [LARGE SCALE GENOMIC DNA]</scope>
    <source>
        <strain evidence="4 5">C2206</strain>
    </source>
</reference>
<dbReference type="Pfam" id="PF00326">
    <property type="entry name" value="Peptidase_S9"/>
    <property type="match status" value="1"/>
</dbReference>